<evidence type="ECO:0000256" key="1">
    <source>
        <dbReference type="SAM" id="Phobius"/>
    </source>
</evidence>
<feature type="transmembrane region" description="Helical" evidence="1">
    <location>
        <begin position="171"/>
        <end position="189"/>
    </location>
</feature>
<name>A0A0C3D8X5_OIDMZ</name>
<dbReference type="OrthoDB" id="3559929at2759"/>
<dbReference type="PANTHER" id="PTHR37577:SF1">
    <property type="entry name" value="INTEGRAL MEMBRANE PROTEIN"/>
    <property type="match status" value="1"/>
</dbReference>
<accession>A0A0C3D8X5</accession>
<reference evidence="3" key="2">
    <citation type="submission" date="2015-01" db="EMBL/GenBank/DDBJ databases">
        <title>Evolutionary Origins and Diversification of the Mycorrhizal Mutualists.</title>
        <authorList>
            <consortium name="DOE Joint Genome Institute"/>
            <consortium name="Mycorrhizal Genomics Consortium"/>
            <person name="Kohler A."/>
            <person name="Kuo A."/>
            <person name="Nagy L.G."/>
            <person name="Floudas D."/>
            <person name="Copeland A."/>
            <person name="Barry K.W."/>
            <person name="Cichocki N."/>
            <person name="Veneault-Fourrey C."/>
            <person name="LaButti K."/>
            <person name="Lindquist E.A."/>
            <person name="Lipzen A."/>
            <person name="Lundell T."/>
            <person name="Morin E."/>
            <person name="Murat C."/>
            <person name="Riley R."/>
            <person name="Ohm R."/>
            <person name="Sun H."/>
            <person name="Tunlid A."/>
            <person name="Henrissat B."/>
            <person name="Grigoriev I.V."/>
            <person name="Hibbett D.S."/>
            <person name="Martin F."/>
        </authorList>
    </citation>
    <scope>NUCLEOTIDE SEQUENCE [LARGE SCALE GENOMIC DNA]</scope>
    <source>
        <strain evidence="3">Zn</strain>
    </source>
</reference>
<dbReference type="InParanoid" id="A0A0C3D8X5"/>
<dbReference type="HOGENOM" id="CLU_046440_0_0_1"/>
<keyword evidence="1" id="KW-0472">Membrane</keyword>
<feature type="transmembrane region" description="Helical" evidence="1">
    <location>
        <begin position="345"/>
        <end position="367"/>
    </location>
</feature>
<dbReference type="AlphaFoldDB" id="A0A0C3D8X5"/>
<reference evidence="2 3" key="1">
    <citation type="submission" date="2014-04" db="EMBL/GenBank/DDBJ databases">
        <authorList>
            <consortium name="DOE Joint Genome Institute"/>
            <person name="Kuo A."/>
            <person name="Martino E."/>
            <person name="Perotto S."/>
            <person name="Kohler A."/>
            <person name="Nagy L.G."/>
            <person name="Floudas D."/>
            <person name="Copeland A."/>
            <person name="Barry K.W."/>
            <person name="Cichocki N."/>
            <person name="Veneault-Fourrey C."/>
            <person name="LaButti K."/>
            <person name="Lindquist E.A."/>
            <person name="Lipzen A."/>
            <person name="Lundell T."/>
            <person name="Morin E."/>
            <person name="Murat C."/>
            <person name="Sun H."/>
            <person name="Tunlid A."/>
            <person name="Henrissat B."/>
            <person name="Grigoriev I.V."/>
            <person name="Hibbett D.S."/>
            <person name="Martin F."/>
            <person name="Nordberg H.P."/>
            <person name="Cantor M.N."/>
            <person name="Hua S.X."/>
        </authorList>
    </citation>
    <scope>NUCLEOTIDE SEQUENCE [LARGE SCALE GENOMIC DNA]</scope>
    <source>
        <strain evidence="2 3">Zn</strain>
    </source>
</reference>
<dbReference type="InterPro" id="IPR053018">
    <property type="entry name" value="Elsinochrome_Biosynth-Asso"/>
</dbReference>
<keyword evidence="1" id="KW-0812">Transmembrane</keyword>
<organism evidence="2 3">
    <name type="scientific">Oidiodendron maius (strain Zn)</name>
    <dbReference type="NCBI Taxonomy" id="913774"/>
    <lineage>
        <taxon>Eukaryota</taxon>
        <taxon>Fungi</taxon>
        <taxon>Dikarya</taxon>
        <taxon>Ascomycota</taxon>
        <taxon>Pezizomycotina</taxon>
        <taxon>Leotiomycetes</taxon>
        <taxon>Leotiomycetes incertae sedis</taxon>
        <taxon>Myxotrichaceae</taxon>
        <taxon>Oidiodendron</taxon>
    </lineage>
</organism>
<gene>
    <name evidence="2" type="ORF">OIDMADRAFT_146967</name>
</gene>
<evidence type="ECO:0000313" key="2">
    <source>
        <dbReference type="EMBL" id="KIM98382.1"/>
    </source>
</evidence>
<feature type="transmembrane region" description="Helical" evidence="1">
    <location>
        <begin position="221"/>
        <end position="245"/>
    </location>
</feature>
<dbReference type="EMBL" id="KN832880">
    <property type="protein sequence ID" value="KIM98382.1"/>
    <property type="molecule type" value="Genomic_DNA"/>
</dbReference>
<keyword evidence="1" id="KW-1133">Transmembrane helix</keyword>
<feature type="transmembrane region" description="Helical" evidence="1">
    <location>
        <begin position="307"/>
        <end position="325"/>
    </location>
</feature>
<feature type="transmembrane region" description="Helical" evidence="1">
    <location>
        <begin position="143"/>
        <end position="164"/>
    </location>
</feature>
<evidence type="ECO:0000313" key="3">
    <source>
        <dbReference type="Proteomes" id="UP000054321"/>
    </source>
</evidence>
<keyword evidence="3" id="KW-1185">Reference proteome</keyword>
<dbReference type="Proteomes" id="UP000054321">
    <property type="component" value="Unassembled WGS sequence"/>
</dbReference>
<proteinExistence type="predicted"/>
<protein>
    <submittedName>
        <fullName evidence="2">Uncharacterized protein</fullName>
    </submittedName>
</protein>
<feature type="transmembrane region" description="Helical" evidence="1">
    <location>
        <begin position="13"/>
        <end position="38"/>
    </location>
</feature>
<dbReference type="PANTHER" id="PTHR37577">
    <property type="entry name" value="INTEGRAL MEMBRANE PROTEIN"/>
    <property type="match status" value="1"/>
</dbReference>
<sequence length="397" mass="43827">MACQDIGEANPDIAGIGILAAFSIQGGISVMLSIYCLLVGLTLQSRVRAVNLHFVAWPFVKVSERITRQSSSLQRYHEIFEDAVRYLEDPIPTPIRTDKGIQKQKLAKDVLVASSDIQSWSGIALLVAAFVQIRTNSLYQLHIIYDTVSFVAISNCAAIATTYGPWGPRHLVMMIWSFLYIAYTIAFGIRLRSWRDDKAGQCYITSGISSSGASHPYVDNIYVSVTCVYVILSLYAALGLNAAAFSHANYGERILSALRRGIEHLEALNVNVELFNLDYAFASLVLSPQIPRGMPPVFVEDPNGKQITALLIAILQYPVHIYFVYTLRAANENHLTLGNTEQDWGFGQVVAVILLGSNLVMVVDGIWSTWCTVNIVSGVDIFKNELHNATGYRVSAK</sequence>
<feature type="transmembrane region" description="Helical" evidence="1">
    <location>
        <begin position="110"/>
        <end position="131"/>
    </location>
</feature>